<reference evidence="4" key="1">
    <citation type="submission" date="2015-10" db="EMBL/GenBank/DDBJ databases">
        <authorList>
            <person name="Gilbert D.G."/>
        </authorList>
    </citation>
    <scope>NUCLEOTIDE SEQUENCE</scope>
</reference>
<dbReference type="Pfam" id="PF00294">
    <property type="entry name" value="PfkB"/>
    <property type="match status" value="1"/>
</dbReference>
<dbReference type="PROSITE" id="PS00583">
    <property type="entry name" value="PFKB_KINASES_1"/>
    <property type="match status" value="1"/>
</dbReference>
<feature type="domain" description="Carbohydrate kinase PfkB" evidence="3">
    <location>
        <begin position="32"/>
        <end position="291"/>
    </location>
</feature>
<accession>A0A160VAV9</accession>
<dbReference type="PANTHER" id="PTHR10584">
    <property type="entry name" value="SUGAR KINASE"/>
    <property type="match status" value="1"/>
</dbReference>
<dbReference type="InterPro" id="IPR011611">
    <property type="entry name" value="PfkB_dom"/>
</dbReference>
<dbReference type="PANTHER" id="PTHR10584:SF166">
    <property type="entry name" value="RIBOKINASE"/>
    <property type="match status" value="1"/>
</dbReference>
<dbReference type="AlphaFoldDB" id="A0A160VAV9"/>
<evidence type="ECO:0000256" key="1">
    <source>
        <dbReference type="ARBA" id="ARBA00022679"/>
    </source>
</evidence>
<dbReference type="EMBL" id="FAXA01000390">
    <property type="protein sequence ID" value="CUV03292.1"/>
    <property type="molecule type" value="Genomic_DNA"/>
</dbReference>
<evidence type="ECO:0000259" key="3">
    <source>
        <dbReference type="Pfam" id="PF00294"/>
    </source>
</evidence>
<name>A0A160VAV9_9ZZZZ</name>
<dbReference type="CDD" id="cd01942">
    <property type="entry name" value="ribokinase_group_A"/>
    <property type="match status" value="1"/>
</dbReference>
<protein>
    <submittedName>
        <fullName evidence="4">Carbohydrate kinase, PfkB family</fullName>
    </submittedName>
</protein>
<dbReference type="InterPro" id="IPR029056">
    <property type="entry name" value="Ribokinase-like"/>
</dbReference>
<proteinExistence type="predicted"/>
<dbReference type="SUPFAM" id="SSF53613">
    <property type="entry name" value="Ribokinase-like"/>
    <property type="match status" value="1"/>
</dbReference>
<dbReference type="InterPro" id="IPR002173">
    <property type="entry name" value="Carboh/pur_kinase_PfkB_CS"/>
</dbReference>
<evidence type="ECO:0000313" key="4">
    <source>
        <dbReference type="EMBL" id="CUV03292.1"/>
    </source>
</evidence>
<dbReference type="Gene3D" id="3.40.1190.20">
    <property type="match status" value="1"/>
</dbReference>
<sequence>MDILVSGSMAYDRIMDFEGKFSEHILPDQLDNINVSFTVNSLTENFGGTAGNIAYSLSLLGEKPRILATIGQDYHRYFEWLERIGVPTGDIRVVEEELTAGAYITSDTQNNQITGFNPGAMKQQSGFDFETVDSKACLAIVAPGNLGDMADYTAEHEKRGIYSIFDPGQSLPAWEKSALAKVIGQSRMLVCNDYEMEMISNTTGMSRGKVAEMVETIIVTKGSEGCDILTTAGTVEVPAVPASDAVDPTGAGDAFRGGLIKGIVEGKSMERAVQMGNVAGHYAVRKWGTQQYSFTMNEFNAVLAQHFGS</sequence>
<dbReference type="PROSITE" id="PS00584">
    <property type="entry name" value="PFKB_KINASES_2"/>
    <property type="match status" value="1"/>
</dbReference>
<organism evidence="4">
    <name type="scientific">hydrothermal vent metagenome</name>
    <dbReference type="NCBI Taxonomy" id="652676"/>
    <lineage>
        <taxon>unclassified sequences</taxon>
        <taxon>metagenomes</taxon>
        <taxon>ecological metagenomes</taxon>
    </lineage>
</organism>
<gene>
    <name evidence="4" type="ORF">MGWOODY_Clf1935</name>
</gene>
<dbReference type="GO" id="GO:0016301">
    <property type="term" value="F:kinase activity"/>
    <property type="evidence" value="ECO:0007669"/>
    <property type="project" value="UniProtKB-KW"/>
</dbReference>
<keyword evidence="1" id="KW-0808">Transferase</keyword>
<keyword evidence="2 4" id="KW-0418">Kinase</keyword>
<evidence type="ECO:0000256" key="2">
    <source>
        <dbReference type="ARBA" id="ARBA00022777"/>
    </source>
</evidence>